<dbReference type="Gene3D" id="3.40.50.300">
    <property type="entry name" value="P-loop containing nucleotide triphosphate hydrolases"/>
    <property type="match status" value="1"/>
</dbReference>
<reference evidence="1 2" key="1">
    <citation type="submission" date="2018-08" db="EMBL/GenBank/DDBJ databases">
        <title>Paenibacillus sp. M4BSY-1, whole genome shotgun sequence.</title>
        <authorList>
            <person name="Tuo L."/>
        </authorList>
    </citation>
    <scope>NUCLEOTIDE SEQUENCE [LARGE SCALE GENOMIC DNA]</scope>
    <source>
        <strain evidence="1 2">M4BSY-1</strain>
    </source>
</reference>
<dbReference type="AlphaFoldDB" id="A0A371PJR2"/>
<gene>
    <name evidence="1" type="ORF">DX130_05250</name>
</gene>
<evidence type="ECO:0000313" key="1">
    <source>
        <dbReference type="EMBL" id="REK76448.1"/>
    </source>
</evidence>
<dbReference type="Pfam" id="PF13671">
    <property type="entry name" value="AAA_33"/>
    <property type="match status" value="1"/>
</dbReference>
<dbReference type="InterPro" id="IPR027417">
    <property type="entry name" value="P-loop_NTPase"/>
</dbReference>
<protein>
    <recommendedName>
        <fullName evidence="3">ATP-binding protein</fullName>
    </recommendedName>
</protein>
<sequence>MILSCDDLMLSIFDEQLGDKHQLIHQKAVAYLFNQAVELVSIDVNVVLDFGFWSKTERREAQKYFSDRGIVAELHYMNAPDVQIKQQLQMRKLEIKRGDSKAYYIEDEMQNYLDSKFEEPTDDEGSAWVNFVRVF</sequence>
<keyword evidence="2" id="KW-1185">Reference proteome</keyword>
<evidence type="ECO:0008006" key="3">
    <source>
        <dbReference type="Google" id="ProtNLM"/>
    </source>
</evidence>
<dbReference type="Proteomes" id="UP000261905">
    <property type="component" value="Unassembled WGS sequence"/>
</dbReference>
<evidence type="ECO:0000313" key="2">
    <source>
        <dbReference type="Proteomes" id="UP000261905"/>
    </source>
</evidence>
<name>A0A371PJR2_9BACL</name>
<dbReference type="EMBL" id="QUBQ01000001">
    <property type="protein sequence ID" value="REK76448.1"/>
    <property type="molecule type" value="Genomic_DNA"/>
</dbReference>
<dbReference type="OrthoDB" id="2914911at2"/>
<organism evidence="1 2">
    <name type="scientific">Paenibacillus paeoniae</name>
    <dbReference type="NCBI Taxonomy" id="2292705"/>
    <lineage>
        <taxon>Bacteria</taxon>
        <taxon>Bacillati</taxon>
        <taxon>Bacillota</taxon>
        <taxon>Bacilli</taxon>
        <taxon>Bacillales</taxon>
        <taxon>Paenibacillaceae</taxon>
        <taxon>Paenibacillus</taxon>
    </lineage>
</organism>
<comment type="caution">
    <text evidence="1">The sequence shown here is derived from an EMBL/GenBank/DDBJ whole genome shotgun (WGS) entry which is preliminary data.</text>
</comment>
<proteinExistence type="predicted"/>
<accession>A0A371PJR2</accession>